<keyword evidence="1" id="KW-0472">Membrane</keyword>
<name>A0ABW4WEZ8_9HYPH</name>
<keyword evidence="1" id="KW-1133">Transmembrane helix</keyword>
<dbReference type="EMBL" id="JBHUGY010000029">
    <property type="protein sequence ID" value="MFD2055181.1"/>
    <property type="molecule type" value="Genomic_DNA"/>
</dbReference>
<evidence type="ECO:0000313" key="2">
    <source>
        <dbReference type="EMBL" id="MFD2055181.1"/>
    </source>
</evidence>
<evidence type="ECO:0000313" key="3">
    <source>
        <dbReference type="Proteomes" id="UP001597349"/>
    </source>
</evidence>
<dbReference type="Gene3D" id="1.10.287.1260">
    <property type="match status" value="1"/>
</dbReference>
<evidence type="ECO:0000256" key="1">
    <source>
        <dbReference type="SAM" id="Phobius"/>
    </source>
</evidence>
<keyword evidence="3" id="KW-1185">Reference proteome</keyword>
<proteinExistence type="predicted"/>
<comment type="caution">
    <text evidence="2">The sequence shown here is derived from an EMBL/GenBank/DDBJ whole genome shotgun (WGS) entry which is preliminary data.</text>
</comment>
<sequence>MAESVLVLVAGALRYFRRRRRLTALTGVSGAIGVGLIAFGLQKVVSNFVSGVIHLLDKSIKPVTPYRSKAPFGGIREMRGRFDLGGDARRPRIS</sequence>
<dbReference type="RefSeq" id="WP_379021203.1">
    <property type="nucleotide sequence ID" value="NZ_JBHUGY010000029.1"/>
</dbReference>
<organism evidence="2 3">
    <name type="scientific">Mesorhizobium calcicola</name>
    <dbReference type="NCBI Taxonomy" id="1300310"/>
    <lineage>
        <taxon>Bacteria</taxon>
        <taxon>Pseudomonadati</taxon>
        <taxon>Pseudomonadota</taxon>
        <taxon>Alphaproteobacteria</taxon>
        <taxon>Hyphomicrobiales</taxon>
        <taxon>Phyllobacteriaceae</taxon>
        <taxon>Mesorhizobium</taxon>
    </lineage>
</organism>
<evidence type="ECO:0008006" key="4">
    <source>
        <dbReference type="Google" id="ProtNLM"/>
    </source>
</evidence>
<gene>
    <name evidence="2" type="ORF">ACFSQT_19645</name>
</gene>
<keyword evidence="1" id="KW-0812">Transmembrane</keyword>
<protein>
    <recommendedName>
        <fullName evidence="4">MacB-like periplasmic core domain-containing protein</fullName>
    </recommendedName>
</protein>
<feature type="transmembrane region" description="Helical" evidence="1">
    <location>
        <begin position="22"/>
        <end position="41"/>
    </location>
</feature>
<dbReference type="Proteomes" id="UP001597349">
    <property type="component" value="Unassembled WGS sequence"/>
</dbReference>
<reference evidence="3" key="1">
    <citation type="journal article" date="2019" name="Int. J. Syst. Evol. Microbiol.">
        <title>The Global Catalogue of Microorganisms (GCM) 10K type strain sequencing project: providing services to taxonomists for standard genome sequencing and annotation.</title>
        <authorList>
            <consortium name="The Broad Institute Genomics Platform"/>
            <consortium name="The Broad Institute Genome Sequencing Center for Infectious Disease"/>
            <person name="Wu L."/>
            <person name="Ma J."/>
        </authorList>
    </citation>
    <scope>NUCLEOTIDE SEQUENCE [LARGE SCALE GENOMIC DNA]</scope>
    <source>
        <strain evidence="3">CGMCC 1.16226</strain>
    </source>
</reference>
<accession>A0ABW4WEZ8</accession>